<evidence type="ECO:0000256" key="6">
    <source>
        <dbReference type="ARBA" id="ARBA00023136"/>
    </source>
</evidence>
<dbReference type="InterPro" id="IPR037917">
    <property type="entry name" value="Ypt35_PX"/>
</dbReference>
<dbReference type="Proteomes" id="UP001362999">
    <property type="component" value="Unassembled WGS sequence"/>
</dbReference>
<comment type="subcellular location">
    <subcellularLocation>
        <location evidence="2">Endosome</location>
    </subcellularLocation>
    <subcellularLocation>
        <location evidence="1">Vacuole membrane</location>
        <topology evidence="1">Peripheral membrane protein</topology>
    </subcellularLocation>
</comment>
<dbReference type="PANTHER" id="PTHR10555:SF170">
    <property type="entry name" value="FI18122P1"/>
    <property type="match status" value="1"/>
</dbReference>
<evidence type="ECO:0000256" key="9">
    <source>
        <dbReference type="ARBA" id="ARBA00033785"/>
    </source>
</evidence>
<keyword evidence="6" id="KW-0472">Membrane</keyword>
<dbReference type="GO" id="GO:0005774">
    <property type="term" value="C:vacuolar membrane"/>
    <property type="evidence" value="ECO:0007669"/>
    <property type="project" value="UniProtKB-SubCell"/>
</dbReference>
<dbReference type="AlphaFoldDB" id="A0AAW0CZ85"/>
<dbReference type="GO" id="GO:0032266">
    <property type="term" value="F:phosphatidylinositol-3-phosphate binding"/>
    <property type="evidence" value="ECO:0007669"/>
    <property type="project" value="InterPro"/>
</dbReference>
<evidence type="ECO:0000256" key="4">
    <source>
        <dbReference type="ARBA" id="ARBA00022554"/>
    </source>
</evidence>
<dbReference type="SUPFAM" id="SSF64268">
    <property type="entry name" value="PX domain"/>
    <property type="match status" value="1"/>
</dbReference>
<evidence type="ECO:0000259" key="10">
    <source>
        <dbReference type="PROSITE" id="PS50195"/>
    </source>
</evidence>
<evidence type="ECO:0000256" key="2">
    <source>
        <dbReference type="ARBA" id="ARBA00004177"/>
    </source>
</evidence>
<dbReference type="Pfam" id="PF00787">
    <property type="entry name" value="PX"/>
    <property type="match status" value="1"/>
</dbReference>
<evidence type="ECO:0000256" key="1">
    <source>
        <dbReference type="ARBA" id="ARBA00004148"/>
    </source>
</evidence>
<dbReference type="InterPro" id="IPR036871">
    <property type="entry name" value="PX_dom_sf"/>
</dbReference>
<dbReference type="PANTHER" id="PTHR10555">
    <property type="entry name" value="SORTING NEXIN"/>
    <property type="match status" value="1"/>
</dbReference>
<dbReference type="Gene3D" id="3.30.1520.10">
    <property type="entry name" value="Phox-like domain"/>
    <property type="match status" value="1"/>
</dbReference>
<evidence type="ECO:0000256" key="8">
    <source>
        <dbReference type="ARBA" id="ARBA00033774"/>
    </source>
</evidence>
<evidence type="ECO:0000313" key="11">
    <source>
        <dbReference type="EMBL" id="KAK7045206.1"/>
    </source>
</evidence>
<keyword evidence="12" id="KW-1185">Reference proteome</keyword>
<evidence type="ECO:0000256" key="5">
    <source>
        <dbReference type="ARBA" id="ARBA00022753"/>
    </source>
</evidence>
<keyword evidence="5" id="KW-0967">Endosome</keyword>
<protein>
    <recommendedName>
        <fullName evidence="8">Endosomal/vacuolar adapter protein YPT35</fullName>
    </recommendedName>
    <alternativeName>
        <fullName evidence="9">PX domain-containing protein YPT35</fullName>
    </alternativeName>
</protein>
<comment type="caution">
    <text evidence="11">The sequence shown here is derived from an EMBL/GenBank/DDBJ whole genome shotgun (WGS) entry which is preliminary data.</text>
</comment>
<comment type="similarity">
    <text evidence="3">Belongs to the YPT35 family.</text>
</comment>
<comment type="function">
    <text evidence="7">Recruits the lipid transfer protein VPS13 to endosomal and vacuolar membranes.</text>
</comment>
<evidence type="ECO:0000256" key="7">
    <source>
        <dbReference type="ARBA" id="ARBA00033728"/>
    </source>
</evidence>
<organism evidence="11 12">
    <name type="scientific">Favolaschia claudopus</name>
    <dbReference type="NCBI Taxonomy" id="2862362"/>
    <lineage>
        <taxon>Eukaryota</taxon>
        <taxon>Fungi</taxon>
        <taxon>Dikarya</taxon>
        <taxon>Basidiomycota</taxon>
        <taxon>Agaricomycotina</taxon>
        <taxon>Agaricomycetes</taxon>
        <taxon>Agaricomycetidae</taxon>
        <taxon>Agaricales</taxon>
        <taxon>Marasmiineae</taxon>
        <taxon>Mycenaceae</taxon>
        <taxon>Favolaschia</taxon>
    </lineage>
</organism>
<dbReference type="EMBL" id="JAWWNJ010000011">
    <property type="protein sequence ID" value="KAK7045206.1"/>
    <property type="molecule type" value="Genomic_DNA"/>
</dbReference>
<dbReference type="PROSITE" id="PS50195">
    <property type="entry name" value="PX"/>
    <property type="match status" value="1"/>
</dbReference>
<proteinExistence type="inferred from homology"/>
<dbReference type="InterPro" id="IPR001683">
    <property type="entry name" value="PX_dom"/>
</dbReference>
<keyword evidence="4" id="KW-0926">Vacuole</keyword>
<gene>
    <name evidence="11" type="ORF">R3P38DRAFT_190190</name>
</gene>
<accession>A0AAW0CZ85</accession>
<feature type="domain" description="PX" evidence="10">
    <location>
        <begin position="78"/>
        <end position="189"/>
    </location>
</feature>
<name>A0AAW0CZ85_9AGAR</name>
<evidence type="ECO:0000256" key="3">
    <source>
        <dbReference type="ARBA" id="ARBA00007426"/>
    </source>
</evidence>
<dbReference type="CDD" id="cd07280">
    <property type="entry name" value="PX_YPT35"/>
    <property type="match status" value="1"/>
</dbReference>
<reference evidence="11 12" key="1">
    <citation type="journal article" date="2024" name="J Genomics">
        <title>Draft genome sequencing and assembly of Favolaschia claudopus CIRM-BRFM 2984 isolated from oak limbs.</title>
        <authorList>
            <person name="Navarro D."/>
            <person name="Drula E."/>
            <person name="Chaduli D."/>
            <person name="Cazenave R."/>
            <person name="Ahrendt S."/>
            <person name="Wang J."/>
            <person name="Lipzen A."/>
            <person name="Daum C."/>
            <person name="Barry K."/>
            <person name="Grigoriev I.V."/>
            <person name="Favel A."/>
            <person name="Rosso M.N."/>
            <person name="Martin F."/>
        </authorList>
    </citation>
    <scope>NUCLEOTIDE SEQUENCE [LARGE SCALE GENOMIC DNA]</scope>
    <source>
        <strain evidence="11 12">CIRM-BRFM 2984</strain>
    </source>
</reference>
<evidence type="ECO:0000313" key="12">
    <source>
        <dbReference type="Proteomes" id="UP001362999"/>
    </source>
</evidence>
<dbReference type="GO" id="GO:0010008">
    <property type="term" value="C:endosome membrane"/>
    <property type="evidence" value="ECO:0007669"/>
    <property type="project" value="UniProtKB-SubCell"/>
</dbReference>
<sequence length="189" mass="21310">MSSTVHPHPFARSTKQLEIIPNRIDVEDESRRYDDLVFDESPIEPRPKRPTSPVGAPPSVFSNDIWLGDNCGESSAFAREVKINGWTSVGDALGGAYVVYNCVLKTKEGTVIPVHKRYSEFAALEVQLLQVLPRTYHSFIPELPPKAPFARYRSTFLARRQVALEHWLSAILLHPDIGGCEPVRRWVMS</sequence>